<evidence type="ECO:0000313" key="3">
    <source>
        <dbReference type="EMBL" id="CAL6078097.1"/>
    </source>
</evidence>
<dbReference type="Proteomes" id="UP001642409">
    <property type="component" value="Unassembled WGS sequence"/>
</dbReference>
<protein>
    <submittedName>
        <fullName evidence="3">Hypothetical_protein</fullName>
    </submittedName>
</protein>
<accession>A0AA86R0W8</accession>
<dbReference type="EMBL" id="CAXDID020000332">
    <property type="protein sequence ID" value="CAL6078103.1"/>
    <property type="molecule type" value="Genomic_DNA"/>
</dbReference>
<evidence type="ECO:0000313" key="5">
    <source>
        <dbReference type="Proteomes" id="UP001642409"/>
    </source>
</evidence>
<evidence type="ECO:0000313" key="2">
    <source>
        <dbReference type="EMBL" id="CAI9969589.1"/>
    </source>
</evidence>
<sequence>MPSHVNASTFKMESIRQWYQLSKKHAELSLSQHNSQYIYLETCSCIQVPISQLCPSACSGDHWLQLQIANTETFYMQEINGIVIVEYICGGMPTYQFQAFKMLWIYKQVSFTFAISCEVELYILNHSSVTCLANFLNNFSVNG</sequence>
<name>A0AA86R0W8_9EUKA</name>
<evidence type="ECO:0000313" key="1">
    <source>
        <dbReference type="EMBL" id="CAI9969586.1"/>
    </source>
</evidence>
<comment type="caution">
    <text evidence="1">The sequence shown here is derived from an EMBL/GenBank/DDBJ whole genome shotgun (WGS) entry which is preliminary data.</text>
</comment>
<evidence type="ECO:0000313" key="4">
    <source>
        <dbReference type="EMBL" id="CAL6078103.1"/>
    </source>
</evidence>
<dbReference type="EMBL" id="CATOUU010001061">
    <property type="protein sequence ID" value="CAI9969586.1"/>
    <property type="molecule type" value="Genomic_DNA"/>
</dbReference>
<gene>
    <name evidence="1" type="ORF">HINF_LOCUS57231</name>
    <name evidence="2" type="ORF">HINF_LOCUS57234</name>
    <name evidence="3" type="ORF">HINF_LOCUS58739</name>
    <name evidence="4" type="ORF">HINF_LOCUS58742</name>
</gene>
<organism evidence="1">
    <name type="scientific">Hexamita inflata</name>
    <dbReference type="NCBI Taxonomy" id="28002"/>
    <lineage>
        <taxon>Eukaryota</taxon>
        <taxon>Metamonada</taxon>
        <taxon>Diplomonadida</taxon>
        <taxon>Hexamitidae</taxon>
        <taxon>Hexamitinae</taxon>
        <taxon>Hexamita</taxon>
    </lineage>
</organism>
<reference evidence="1" key="1">
    <citation type="submission" date="2023-06" db="EMBL/GenBank/DDBJ databases">
        <authorList>
            <person name="Kurt Z."/>
        </authorList>
    </citation>
    <scope>NUCLEOTIDE SEQUENCE</scope>
</reference>
<dbReference type="EMBL" id="CAXDID020000332">
    <property type="protein sequence ID" value="CAL6078097.1"/>
    <property type="molecule type" value="Genomic_DNA"/>
</dbReference>
<dbReference type="EMBL" id="CATOUU010001061">
    <property type="protein sequence ID" value="CAI9969589.1"/>
    <property type="molecule type" value="Genomic_DNA"/>
</dbReference>
<dbReference type="AlphaFoldDB" id="A0AA86R0W8"/>
<proteinExistence type="predicted"/>
<keyword evidence="5" id="KW-1185">Reference proteome</keyword>
<reference evidence="3 5" key="2">
    <citation type="submission" date="2024-07" db="EMBL/GenBank/DDBJ databases">
        <authorList>
            <person name="Akdeniz Z."/>
        </authorList>
    </citation>
    <scope>NUCLEOTIDE SEQUENCE [LARGE SCALE GENOMIC DNA]</scope>
</reference>